<proteinExistence type="predicted"/>
<comment type="caution">
    <text evidence="2">The sequence shown here is derived from an EMBL/GenBank/DDBJ whole genome shotgun (WGS) entry which is preliminary data.</text>
</comment>
<name>A0A2P5HET0_DIAHE</name>
<dbReference type="EMBL" id="MAVT02003284">
    <property type="protein sequence ID" value="POS68747.1"/>
    <property type="molecule type" value="Genomic_DNA"/>
</dbReference>
<gene>
    <name evidence="2" type="ORF">DHEL01_v212858</name>
</gene>
<dbReference type="Gene3D" id="2.40.160.20">
    <property type="match status" value="1"/>
</dbReference>
<dbReference type="AlphaFoldDB" id="A0A2P5HET0"/>
<dbReference type="Proteomes" id="UP000094444">
    <property type="component" value="Unassembled WGS sequence"/>
</dbReference>
<organism evidence="2 3">
    <name type="scientific">Diaporthe helianthi</name>
    <dbReference type="NCBI Taxonomy" id="158607"/>
    <lineage>
        <taxon>Eukaryota</taxon>
        <taxon>Fungi</taxon>
        <taxon>Dikarya</taxon>
        <taxon>Ascomycota</taxon>
        <taxon>Pezizomycotina</taxon>
        <taxon>Sordariomycetes</taxon>
        <taxon>Sordariomycetidae</taxon>
        <taxon>Diaporthales</taxon>
        <taxon>Diaporthaceae</taxon>
        <taxon>Diaporthe</taxon>
    </lineage>
</organism>
<protein>
    <submittedName>
        <fullName evidence="2">Uncharacterized protein</fullName>
    </submittedName>
</protein>
<feature type="compositionally biased region" description="Polar residues" evidence="1">
    <location>
        <begin position="1"/>
        <end position="16"/>
    </location>
</feature>
<keyword evidence="3" id="KW-1185">Reference proteome</keyword>
<dbReference type="InParanoid" id="A0A2P5HET0"/>
<dbReference type="Pfam" id="PF11578">
    <property type="entry name" value="DUF3237"/>
    <property type="match status" value="1"/>
</dbReference>
<evidence type="ECO:0000313" key="2">
    <source>
        <dbReference type="EMBL" id="POS68747.1"/>
    </source>
</evidence>
<reference evidence="2" key="1">
    <citation type="submission" date="2017-09" db="EMBL/GenBank/DDBJ databases">
        <title>Polyketide synthases of a Diaporthe helianthi virulent isolate.</title>
        <authorList>
            <person name="Baroncelli R."/>
        </authorList>
    </citation>
    <scope>NUCLEOTIDE SEQUENCE [LARGE SCALE GENOMIC DNA]</scope>
    <source>
        <strain evidence="2">7/96</strain>
    </source>
</reference>
<dbReference type="PANTHER" id="PTHR37315">
    <property type="entry name" value="UPF0311 PROTEIN BLR7842"/>
    <property type="match status" value="1"/>
</dbReference>
<evidence type="ECO:0000313" key="3">
    <source>
        <dbReference type="Proteomes" id="UP000094444"/>
    </source>
</evidence>
<accession>A0A2P5HET0</accession>
<feature type="region of interest" description="Disordered" evidence="1">
    <location>
        <begin position="1"/>
        <end position="20"/>
    </location>
</feature>
<evidence type="ECO:0000256" key="1">
    <source>
        <dbReference type="SAM" id="MobiDB-lite"/>
    </source>
</evidence>
<dbReference type="OrthoDB" id="2544694at2759"/>
<dbReference type="InterPro" id="IPR020915">
    <property type="entry name" value="UPF0311"/>
</dbReference>
<sequence length="196" mass="21063">MAPNNYTPSPGNNFSSGEPPMRRPHLEFMYRVVVEMGLGVSPIPKVQGSAVTRIILPIVGGTVRGPQINGEIVKNSGADWAQRIESPKSPTKLNARYTLKTDDGHFILVNAVGTVTGGPPVDGTDAAWPPEQGKPLTMTQDQVEYFTQITFEAAGGSPYEWMNSADAFGVMVMAEGKPIIDCYRLTNFPGSGTAHL</sequence>
<dbReference type="PANTHER" id="PTHR37315:SF1">
    <property type="entry name" value="UPF0311 PROTEIN BLR7842"/>
    <property type="match status" value="1"/>
</dbReference>